<protein>
    <submittedName>
        <fullName evidence="1">Uncharacterized protein</fullName>
    </submittedName>
</protein>
<sequence>MTNSPSPLSYEERESIIQNLDFHFVTQALLKFWAASFVQRTTGLWPAMVESCHITFTLPQVLQQIKLT</sequence>
<evidence type="ECO:0000313" key="1">
    <source>
        <dbReference type="EMBL" id="KKS87132.1"/>
    </source>
</evidence>
<dbReference type="EMBL" id="LCFD01000004">
    <property type="protein sequence ID" value="KKS87132.1"/>
    <property type="molecule type" value="Genomic_DNA"/>
</dbReference>
<dbReference type="Proteomes" id="UP000034050">
    <property type="component" value="Unassembled WGS sequence"/>
</dbReference>
<organism evidence="1">
    <name type="scientific">Candidatus Gottesmanbacteria bacterium GW2011_GWB1_43_11</name>
    <dbReference type="NCBI Taxonomy" id="1618446"/>
    <lineage>
        <taxon>Bacteria</taxon>
        <taxon>Candidatus Gottesmaniibacteriota</taxon>
    </lineage>
</organism>
<proteinExistence type="predicted"/>
<comment type="caution">
    <text evidence="1">The sequence shown here is derived from an EMBL/GenBank/DDBJ whole genome shotgun (WGS) entry which is preliminary data.</text>
</comment>
<gene>
    <name evidence="1" type="ORF">UV61_C0004G0058</name>
</gene>
<dbReference type="STRING" id="1618446.UV61_C0004G0058"/>
<name>A0A0G1CNT2_9BACT</name>
<reference evidence="1" key="1">
    <citation type="journal article" date="2015" name="Nature">
        <title>rRNA introns, odd ribosomes, and small enigmatic genomes across a large radiation of phyla.</title>
        <authorList>
            <person name="Brown C.T."/>
            <person name="Hug L.A."/>
            <person name="Thomas B.C."/>
            <person name="Sharon I."/>
            <person name="Castelle C.J."/>
            <person name="Singh A."/>
            <person name="Wilkins M.J."/>
            <person name="Williams K.H."/>
            <person name="Banfield J.F."/>
        </authorList>
    </citation>
    <scope>NUCLEOTIDE SEQUENCE [LARGE SCALE GENOMIC DNA]</scope>
</reference>
<dbReference type="AlphaFoldDB" id="A0A0G1CNT2"/>
<accession>A0A0G1CNT2</accession>